<dbReference type="AlphaFoldDB" id="A0A4R6SG61"/>
<feature type="domain" description="Thioesterase" evidence="2">
    <location>
        <begin position="26"/>
        <end position="240"/>
    </location>
</feature>
<evidence type="ECO:0000256" key="1">
    <source>
        <dbReference type="ARBA" id="ARBA00007169"/>
    </source>
</evidence>
<name>A0A4R6SG61_LABRH</name>
<accession>A0A4R6SG61</accession>
<dbReference type="CDD" id="cd00741">
    <property type="entry name" value="Lipase"/>
    <property type="match status" value="1"/>
</dbReference>
<comment type="caution">
    <text evidence="3">The sequence shown here is derived from an EMBL/GenBank/DDBJ whole genome shotgun (WGS) entry which is preliminary data.</text>
</comment>
<gene>
    <name evidence="3" type="ORF">EV186_102371</name>
</gene>
<evidence type="ECO:0000313" key="3">
    <source>
        <dbReference type="EMBL" id="TDQ00510.1"/>
    </source>
</evidence>
<protein>
    <submittedName>
        <fullName evidence="3">Surfactin synthase thioesterase subunit</fullName>
    </submittedName>
</protein>
<organism evidence="3 4">
    <name type="scientific">Labedaea rhizosphaerae</name>
    <dbReference type="NCBI Taxonomy" id="598644"/>
    <lineage>
        <taxon>Bacteria</taxon>
        <taxon>Bacillati</taxon>
        <taxon>Actinomycetota</taxon>
        <taxon>Actinomycetes</taxon>
        <taxon>Pseudonocardiales</taxon>
        <taxon>Pseudonocardiaceae</taxon>
        <taxon>Labedaea</taxon>
    </lineage>
</organism>
<dbReference type="InterPro" id="IPR012223">
    <property type="entry name" value="TEII"/>
</dbReference>
<sequence length="260" mass="28068">MVAGTPAVRRSGWCRVFRPRPGATLRLVCFPQAGGAASAFHDWPDRLPDTVEVVAVQYAGRQDRGDEEPVSDVATLADLVAREVQPLLDRPVAFFGHSLGATIAFEVARRLRPRFPSPLTRLVVAARKPPAECGRGSRDRAGVRSDEDLRRYLTRVGGRAPLVLANEELWQATVPALRGDLLMADTYTYTGGVPLTCPITVVAAADDRGCGLAEMRGWSGYTIGALDEHLVPGDHFFLNAPPAELFTVLADVLGTNGRAE</sequence>
<dbReference type="PANTHER" id="PTHR11487:SF0">
    <property type="entry name" value="S-ACYL FATTY ACID SYNTHASE THIOESTERASE, MEDIUM CHAIN"/>
    <property type="match status" value="1"/>
</dbReference>
<dbReference type="OrthoDB" id="4169718at2"/>
<dbReference type="InterPro" id="IPR029058">
    <property type="entry name" value="AB_hydrolase_fold"/>
</dbReference>
<dbReference type="Pfam" id="PF00975">
    <property type="entry name" value="Thioesterase"/>
    <property type="match status" value="1"/>
</dbReference>
<proteinExistence type="inferred from homology"/>
<dbReference type="PANTHER" id="PTHR11487">
    <property type="entry name" value="THIOESTERASE"/>
    <property type="match status" value="1"/>
</dbReference>
<dbReference type="SUPFAM" id="SSF53474">
    <property type="entry name" value="alpha/beta-Hydrolases"/>
    <property type="match status" value="1"/>
</dbReference>
<comment type="similarity">
    <text evidence="1">Belongs to the thioesterase family.</text>
</comment>
<dbReference type="InterPro" id="IPR001031">
    <property type="entry name" value="Thioesterase"/>
</dbReference>
<dbReference type="RefSeq" id="WP_133849218.1">
    <property type="nucleotide sequence ID" value="NZ_SNXZ01000002.1"/>
</dbReference>
<reference evidence="3 4" key="1">
    <citation type="submission" date="2019-03" db="EMBL/GenBank/DDBJ databases">
        <title>Genomic Encyclopedia of Type Strains, Phase IV (KMG-IV): sequencing the most valuable type-strain genomes for metagenomic binning, comparative biology and taxonomic classification.</title>
        <authorList>
            <person name="Goeker M."/>
        </authorList>
    </citation>
    <scope>NUCLEOTIDE SEQUENCE [LARGE SCALE GENOMIC DNA]</scope>
    <source>
        <strain evidence="3 4">DSM 45361</strain>
    </source>
</reference>
<dbReference type="GO" id="GO:0008610">
    <property type="term" value="P:lipid biosynthetic process"/>
    <property type="evidence" value="ECO:0007669"/>
    <property type="project" value="TreeGrafter"/>
</dbReference>
<dbReference type="Gene3D" id="3.40.50.1820">
    <property type="entry name" value="alpha/beta hydrolase"/>
    <property type="match status" value="1"/>
</dbReference>
<dbReference type="Proteomes" id="UP000295444">
    <property type="component" value="Unassembled WGS sequence"/>
</dbReference>
<dbReference type="EMBL" id="SNXZ01000002">
    <property type="protein sequence ID" value="TDQ00510.1"/>
    <property type="molecule type" value="Genomic_DNA"/>
</dbReference>
<evidence type="ECO:0000259" key="2">
    <source>
        <dbReference type="Pfam" id="PF00975"/>
    </source>
</evidence>
<keyword evidence="4" id="KW-1185">Reference proteome</keyword>
<evidence type="ECO:0000313" key="4">
    <source>
        <dbReference type="Proteomes" id="UP000295444"/>
    </source>
</evidence>